<dbReference type="EMBL" id="JARJCM010000021">
    <property type="protein sequence ID" value="KAJ7040560.1"/>
    <property type="molecule type" value="Genomic_DNA"/>
</dbReference>
<comment type="caution">
    <text evidence="3">The sequence shown here is derived from an EMBL/GenBank/DDBJ whole genome shotgun (WGS) entry which is preliminary data.</text>
</comment>
<keyword evidence="4" id="KW-1185">Reference proteome</keyword>
<feature type="signal peptide" evidence="2">
    <location>
        <begin position="1"/>
        <end position="21"/>
    </location>
</feature>
<keyword evidence="2" id="KW-0732">Signal</keyword>
<reference evidence="3" key="1">
    <citation type="submission" date="2023-03" db="EMBL/GenBank/DDBJ databases">
        <title>Massive genome expansion in bonnet fungi (Mycena s.s.) driven by repeated elements and novel gene families across ecological guilds.</title>
        <authorList>
            <consortium name="Lawrence Berkeley National Laboratory"/>
            <person name="Harder C.B."/>
            <person name="Miyauchi S."/>
            <person name="Viragh M."/>
            <person name="Kuo A."/>
            <person name="Thoen E."/>
            <person name="Andreopoulos B."/>
            <person name="Lu D."/>
            <person name="Skrede I."/>
            <person name="Drula E."/>
            <person name="Henrissat B."/>
            <person name="Morin E."/>
            <person name="Kohler A."/>
            <person name="Barry K."/>
            <person name="LaButti K."/>
            <person name="Morin E."/>
            <person name="Salamov A."/>
            <person name="Lipzen A."/>
            <person name="Mereny Z."/>
            <person name="Hegedus B."/>
            <person name="Baldrian P."/>
            <person name="Stursova M."/>
            <person name="Weitz H."/>
            <person name="Taylor A."/>
            <person name="Grigoriev I.V."/>
            <person name="Nagy L.G."/>
            <person name="Martin F."/>
            <person name="Kauserud H."/>
        </authorList>
    </citation>
    <scope>NUCLEOTIDE SEQUENCE</scope>
    <source>
        <strain evidence="3">CBHHK200</strain>
    </source>
</reference>
<dbReference type="Proteomes" id="UP001218188">
    <property type="component" value="Unassembled WGS sequence"/>
</dbReference>
<evidence type="ECO:0000313" key="3">
    <source>
        <dbReference type="EMBL" id="KAJ7040560.1"/>
    </source>
</evidence>
<protein>
    <submittedName>
        <fullName evidence="3">Uncharacterized protein</fullName>
    </submittedName>
</protein>
<evidence type="ECO:0000256" key="1">
    <source>
        <dbReference type="SAM" id="MobiDB-lite"/>
    </source>
</evidence>
<dbReference type="AlphaFoldDB" id="A0AAD6T7N4"/>
<accession>A0AAD6T7N4</accession>
<feature type="region of interest" description="Disordered" evidence="1">
    <location>
        <begin position="49"/>
        <end position="84"/>
    </location>
</feature>
<gene>
    <name evidence="3" type="ORF">C8F04DRAFT_1177902</name>
</gene>
<name>A0AAD6T7N4_9AGAR</name>
<organism evidence="3 4">
    <name type="scientific">Mycena alexandri</name>
    <dbReference type="NCBI Taxonomy" id="1745969"/>
    <lineage>
        <taxon>Eukaryota</taxon>
        <taxon>Fungi</taxon>
        <taxon>Dikarya</taxon>
        <taxon>Basidiomycota</taxon>
        <taxon>Agaricomycotina</taxon>
        <taxon>Agaricomycetes</taxon>
        <taxon>Agaricomycetidae</taxon>
        <taxon>Agaricales</taxon>
        <taxon>Marasmiineae</taxon>
        <taxon>Mycenaceae</taxon>
        <taxon>Mycena</taxon>
    </lineage>
</organism>
<feature type="chain" id="PRO_5042049232" evidence="2">
    <location>
        <begin position="22"/>
        <end position="181"/>
    </location>
</feature>
<sequence length="181" mass="19608">MAKPTFYLLAFILLAAGTTSSFINVPGCLPDEVGTIVSDRQAPQFQLTSMARDPKKRQSTQPIAAPSPVPNPRETSQNSKTAVTSSSLVTDIGYGLQHRGRMPAAIEEGFIGSVHSPVRPAVQKWDVRIVDSAFLQDPADAPADPVRTLINYRPLSELFLVVSSRHCFLTGPRRNTPSPSP</sequence>
<feature type="compositionally biased region" description="Polar residues" evidence="1">
    <location>
        <begin position="73"/>
        <end position="84"/>
    </location>
</feature>
<evidence type="ECO:0000313" key="4">
    <source>
        <dbReference type="Proteomes" id="UP001218188"/>
    </source>
</evidence>
<evidence type="ECO:0000256" key="2">
    <source>
        <dbReference type="SAM" id="SignalP"/>
    </source>
</evidence>
<proteinExistence type="predicted"/>